<reference evidence="2" key="1">
    <citation type="submission" date="2021-07" db="EMBL/GenBank/DDBJ databases">
        <authorList>
            <person name="Catto M.A."/>
            <person name="Jacobson A."/>
            <person name="Kennedy G."/>
            <person name="Labadie P."/>
            <person name="Hunt B.G."/>
            <person name="Srinivasan R."/>
        </authorList>
    </citation>
    <scope>NUCLEOTIDE SEQUENCE</scope>
    <source>
        <strain evidence="2">PL_HMW_Pooled</strain>
        <tissue evidence="2">Head</tissue>
    </source>
</reference>
<reference evidence="2" key="2">
    <citation type="journal article" date="2023" name="BMC Genomics">
        <title>Pest status, molecular evolution, and epigenetic factors derived from the genome assembly of Frankliniella fusca, a thysanopteran phytovirus vector.</title>
        <authorList>
            <person name="Catto M.A."/>
            <person name="Labadie P.E."/>
            <person name="Jacobson A.L."/>
            <person name="Kennedy G.G."/>
            <person name="Srinivasan R."/>
            <person name="Hunt B.G."/>
        </authorList>
    </citation>
    <scope>NUCLEOTIDE SEQUENCE</scope>
    <source>
        <strain evidence="2">PL_HMW_Pooled</strain>
    </source>
</reference>
<feature type="region of interest" description="Disordered" evidence="1">
    <location>
        <begin position="1"/>
        <end position="25"/>
    </location>
</feature>
<protein>
    <submittedName>
        <fullName evidence="2">NADH-ubiquinone oxidoreductase chain 2</fullName>
    </submittedName>
</protein>
<organism evidence="2 3">
    <name type="scientific">Frankliniella fusca</name>
    <dbReference type="NCBI Taxonomy" id="407009"/>
    <lineage>
        <taxon>Eukaryota</taxon>
        <taxon>Metazoa</taxon>
        <taxon>Ecdysozoa</taxon>
        <taxon>Arthropoda</taxon>
        <taxon>Hexapoda</taxon>
        <taxon>Insecta</taxon>
        <taxon>Pterygota</taxon>
        <taxon>Neoptera</taxon>
        <taxon>Paraneoptera</taxon>
        <taxon>Thysanoptera</taxon>
        <taxon>Terebrantia</taxon>
        <taxon>Thripoidea</taxon>
        <taxon>Thripidae</taxon>
        <taxon>Frankliniella</taxon>
    </lineage>
</organism>
<keyword evidence="3" id="KW-1185">Reference proteome</keyword>
<dbReference type="EMBL" id="JAHWGI010000289">
    <property type="protein sequence ID" value="KAK3911923.1"/>
    <property type="molecule type" value="Genomic_DNA"/>
</dbReference>
<evidence type="ECO:0000313" key="2">
    <source>
        <dbReference type="EMBL" id="KAK3911923.1"/>
    </source>
</evidence>
<gene>
    <name evidence="2" type="ORF">KUF71_021492</name>
</gene>
<evidence type="ECO:0000313" key="3">
    <source>
        <dbReference type="Proteomes" id="UP001219518"/>
    </source>
</evidence>
<proteinExistence type="predicted"/>
<dbReference type="Proteomes" id="UP001219518">
    <property type="component" value="Unassembled WGS sequence"/>
</dbReference>
<evidence type="ECO:0000256" key="1">
    <source>
        <dbReference type="SAM" id="MobiDB-lite"/>
    </source>
</evidence>
<comment type="caution">
    <text evidence="2">The sequence shown here is derived from an EMBL/GenBank/DDBJ whole genome shotgun (WGS) entry which is preliminary data.</text>
</comment>
<accession>A0AAE1GZX4</accession>
<sequence>MVDVRACAKPQGRGGGKSCLSSSPEQVRCPASLSLPVLLAYCQLLYHLWSARFHRAMPVLSGIFVLKLQDFCAVGVLVDNSKKLNFTYYNINATWLREIMKYYSQSLLKKLY</sequence>
<dbReference type="AlphaFoldDB" id="A0AAE1GZX4"/>
<name>A0AAE1GZX4_9NEOP</name>